<organism evidence="1 2">
    <name type="scientific">Dactylosporangium siamense</name>
    <dbReference type="NCBI Taxonomy" id="685454"/>
    <lineage>
        <taxon>Bacteria</taxon>
        <taxon>Bacillati</taxon>
        <taxon>Actinomycetota</taxon>
        <taxon>Actinomycetes</taxon>
        <taxon>Micromonosporales</taxon>
        <taxon>Micromonosporaceae</taxon>
        <taxon>Dactylosporangium</taxon>
    </lineage>
</organism>
<proteinExistence type="predicted"/>
<comment type="caution">
    <text evidence="1">The sequence shown here is derived from an EMBL/GenBank/DDBJ whole genome shotgun (WGS) entry which is preliminary data.</text>
</comment>
<accession>A0A919PTQ4</accession>
<dbReference type="AlphaFoldDB" id="A0A919PTQ4"/>
<reference evidence="1" key="1">
    <citation type="submission" date="2021-01" db="EMBL/GenBank/DDBJ databases">
        <title>Whole genome shotgun sequence of Dactylosporangium siamense NBRC 106093.</title>
        <authorList>
            <person name="Komaki H."/>
            <person name="Tamura T."/>
        </authorList>
    </citation>
    <scope>NUCLEOTIDE SEQUENCE</scope>
    <source>
        <strain evidence="1">NBRC 106093</strain>
    </source>
</reference>
<sequence length="152" mass="16705">MAVRFSPGSVFLVPAGEHRALAVMTARSPYLAFYACRGEPDPAEIEDVCAGEPLFVVAVMRSAYSSGHWGRALRRLPETALPAIPPVFMQDIGSGACSIVEPGQSTRLMVPREQCIGLERYAVWSADHVESRLSDHYDERPNLFVESLKVTL</sequence>
<gene>
    <name evidence="1" type="ORF">Dsi01nite_084270</name>
</gene>
<dbReference type="EMBL" id="BONQ01000129">
    <property type="protein sequence ID" value="GIG50386.1"/>
    <property type="molecule type" value="Genomic_DNA"/>
</dbReference>
<keyword evidence="2" id="KW-1185">Reference proteome</keyword>
<dbReference type="RefSeq" id="WP_203852027.1">
    <property type="nucleotide sequence ID" value="NZ_BAAAVW010000027.1"/>
</dbReference>
<evidence type="ECO:0000313" key="2">
    <source>
        <dbReference type="Proteomes" id="UP000660611"/>
    </source>
</evidence>
<dbReference type="Proteomes" id="UP000660611">
    <property type="component" value="Unassembled WGS sequence"/>
</dbReference>
<protein>
    <submittedName>
        <fullName evidence="1">Uncharacterized protein</fullName>
    </submittedName>
</protein>
<name>A0A919PTQ4_9ACTN</name>
<evidence type="ECO:0000313" key="1">
    <source>
        <dbReference type="EMBL" id="GIG50386.1"/>
    </source>
</evidence>